<sequence>MSSNLAIAELIWKLKNNPTDNISITLDYDKMIEIFLTIMYTTRILMKHIISTK</sequence>
<protein>
    <submittedName>
        <fullName evidence="1">Uncharacterized protein</fullName>
    </submittedName>
</protein>
<dbReference type="Proteomes" id="UP000826212">
    <property type="component" value="Chromosome"/>
</dbReference>
<dbReference type="EMBL" id="CP081303">
    <property type="protein sequence ID" value="QZE15665.1"/>
    <property type="molecule type" value="Genomic_DNA"/>
</dbReference>
<gene>
    <name evidence="1" type="ORF">K4L44_07485</name>
</gene>
<evidence type="ECO:0000313" key="2">
    <source>
        <dbReference type="Proteomes" id="UP000826212"/>
    </source>
</evidence>
<proteinExistence type="predicted"/>
<evidence type="ECO:0000313" key="1">
    <source>
        <dbReference type="EMBL" id="QZE15665.1"/>
    </source>
</evidence>
<organism evidence="1 2">
    <name type="scientific">Halosquirtibacter laminarini</name>
    <dbReference type="NCBI Taxonomy" id="3374600"/>
    <lineage>
        <taxon>Bacteria</taxon>
        <taxon>Pseudomonadati</taxon>
        <taxon>Bacteroidota</taxon>
        <taxon>Bacteroidia</taxon>
        <taxon>Marinilabiliales</taxon>
        <taxon>Prolixibacteraceae</taxon>
        <taxon>Halosquirtibacter</taxon>
    </lineage>
</organism>
<reference evidence="1" key="1">
    <citation type="submission" date="2021-08" db="EMBL/GenBank/DDBJ databases">
        <title>Novel anaerobic bacterium isolated from sea squirt in East Sea, Republic of Korea.</title>
        <authorList>
            <person name="Nguyen T.H."/>
            <person name="Li Z."/>
            <person name="Lee Y.-J."/>
            <person name="Ko J."/>
            <person name="Kim S.-G."/>
        </authorList>
    </citation>
    <scope>NUCLEOTIDE SEQUENCE</scope>
    <source>
        <strain evidence="1">KCTC 25031</strain>
    </source>
</reference>
<name>A0AC61NPP1_9BACT</name>
<keyword evidence="2" id="KW-1185">Reference proteome</keyword>
<accession>A0AC61NPP1</accession>